<evidence type="ECO:0000313" key="3">
    <source>
        <dbReference type="Proteomes" id="UP000287527"/>
    </source>
</evidence>
<keyword evidence="1" id="KW-0472">Membrane</keyword>
<gene>
    <name evidence="2" type="ORF">EPI11_14075</name>
</gene>
<sequence>MTSNLVIEVIDKFNTLAEIKKRMVKRIVIVSIIYVLFIVAISLNADKIGDYFVLLITISGLIFSFFLIGEIYRKYIIGFKPKNNKITYSNSENTNFQLKKISTRPFLFGLEKGLISDDEFYFDDENFYAVNKEFQKAIFKLSDITEISKTSIQINNGRLWQVKIKQGTADEITFKFAHNYTIWNKNFYHFYEKIKLINPKPECDPIVLGQSGRKLGCRLSP</sequence>
<dbReference type="EMBL" id="SBII01000010">
    <property type="protein sequence ID" value="RWW96717.1"/>
    <property type="molecule type" value="Genomic_DNA"/>
</dbReference>
<dbReference type="Proteomes" id="UP000287527">
    <property type="component" value="Unassembled WGS sequence"/>
</dbReference>
<evidence type="ECO:0000256" key="1">
    <source>
        <dbReference type="SAM" id="Phobius"/>
    </source>
</evidence>
<proteinExistence type="predicted"/>
<comment type="caution">
    <text evidence="2">The sequence shown here is derived from an EMBL/GenBank/DDBJ whole genome shotgun (WGS) entry which is preliminary data.</text>
</comment>
<dbReference type="OrthoDB" id="706715at2"/>
<organism evidence="2 3">
    <name type="scientific">Flavobacterium cerinum</name>
    <dbReference type="NCBI Taxonomy" id="2502784"/>
    <lineage>
        <taxon>Bacteria</taxon>
        <taxon>Pseudomonadati</taxon>
        <taxon>Bacteroidota</taxon>
        <taxon>Flavobacteriia</taxon>
        <taxon>Flavobacteriales</taxon>
        <taxon>Flavobacteriaceae</taxon>
        <taxon>Flavobacterium</taxon>
    </lineage>
</organism>
<feature type="transmembrane region" description="Helical" evidence="1">
    <location>
        <begin position="51"/>
        <end position="72"/>
    </location>
</feature>
<protein>
    <submittedName>
        <fullName evidence="2">Uncharacterized protein</fullName>
    </submittedName>
</protein>
<keyword evidence="3" id="KW-1185">Reference proteome</keyword>
<feature type="transmembrane region" description="Helical" evidence="1">
    <location>
        <begin position="27"/>
        <end position="45"/>
    </location>
</feature>
<reference evidence="2 3" key="1">
    <citation type="submission" date="2019-01" db="EMBL/GenBank/DDBJ databases">
        <title>Flavobacterium sp. nov.,isolated from freshwater.</title>
        <authorList>
            <person name="Zhang R."/>
            <person name="Du Z.-J."/>
        </authorList>
    </citation>
    <scope>NUCLEOTIDE SEQUENCE [LARGE SCALE GENOMIC DNA]</scope>
    <source>
        <strain evidence="2 3">1E403</strain>
    </source>
</reference>
<accession>A0A3S3TYF3</accession>
<keyword evidence="1" id="KW-0812">Transmembrane</keyword>
<name>A0A3S3TYF3_9FLAO</name>
<keyword evidence="1" id="KW-1133">Transmembrane helix</keyword>
<dbReference type="AlphaFoldDB" id="A0A3S3TYF3"/>
<evidence type="ECO:0000313" key="2">
    <source>
        <dbReference type="EMBL" id="RWW96717.1"/>
    </source>
</evidence>
<dbReference type="RefSeq" id="WP_128390620.1">
    <property type="nucleotide sequence ID" value="NZ_SBII01000010.1"/>
</dbReference>